<evidence type="ECO:0000313" key="3">
    <source>
        <dbReference type="Proteomes" id="UP001352852"/>
    </source>
</evidence>
<accession>A0ABU7F2Q7</accession>
<gene>
    <name evidence="2" type="ORF">CHARACLAT_011374</name>
</gene>
<feature type="region of interest" description="Disordered" evidence="1">
    <location>
        <begin position="60"/>
        <end position="105"/>
    </location>
</feature>
<dbReference type="EMBL" id="JAHUTJ010074531">
    <property type="protein sequence ID" value="MED6293512.1"/>
    <property type="molecule type" value="Genomic_DNA"/>
</dbReference>
<evidence type="ECO:0000313" key="2">
    <source>
        <dbReference type="EMBL" id="MED6293512.1"/>
    </source>
</evidence>
<proteinExistence type="predicted"/>
<comment type="caution">
    <text evidence="2">The sequence shown here is derived from an EMBL/GenBank/DDBJ whole genome shotgun (WGS) entry which is preliminary data.</text>
</comment>
<protein>
    <submittedName>
        <fullName evidence="2">Uncharacterized protein</fullName>
    </submittedName>
</protein>
<name>A0ABU7F2Q7_9TELE</name>
<evidence type="ECO:0000256" key="1">
    <source>
        <dbReference type="SAM" id="MobiDB-lite"/>
    </source>
</evidence>
<keyword evidence="3" id="KW-1185">Reference proteome</keyword>
<sequence length="105" mass="11605">MNIPTTKVKSCYKTCEVKLACKLRALTLRQLLAMNLAVTMSETIYILPWQNRFKKFTRTHSLPLFPGPGRGGSRLSRDAQTSLSPDTSSSSSGGSPRRSQASRET</sequence>
<organism evidence="2 3">
    <name type="scientific">Characodon lateralis</name>
    <dbReference type="NCBI Taxonomy" id="208331"/>
    <lineage>
        <taxon>Eukaryota</taxon>
        <taxon>Metazoa</taxon>
        <taxon>Chordata</taxon>
        <taxon>Craniata</taxon>
        <taxon>Vertebrata</taxon>
        <taxon>Euteleostomi</taxon>
        <taxon>Actinopterygii</taxon>
        <taxon>Neopterygii</taxon>
        <taxon>Teleostei</taxon>
        <taxon>Neoteleostei</taxon>
        <taxon>Acanthomorphata</taxon>
        <taxon>Ovalentaria</taxon>
        <taxon>Atherinomorphae</taxon>
        <taxon>Cyprinodontiformes</taxon>
        <taxon>Goodeidae</taxon>
        <taxon>Characodon</taxon>
    </lineage>
</organism>
<dbReference type="Proteomes" id="UP001352852">
    <property type="component" value="Unassembled WGS sequence"/>
</dbReference>
<feature type="compositionally biased region" description="Low complexity" evidence="1">
    <location>
        <begin position="79"/>
        <end position="99"/>
    </location>
</feature>
<reference evidence="2 3" key="1">
    <citation type="submission" date="2021-06" db="EMBL/GenBank/DDBJ databases">
        <authorList>
            <person name="Palmer J.M."/>
        </authorList>
    </citation>
    <scope>NUCLEOTIDE SEQUENCE [LARGE SCALE GENOMIC DNA]</scope>
    <source>
        <strain evidence="2 3">CL_MEX2019</strain>
        <tissue evidence="2">Muscle</tissue>
    </source>
</reference>